<evidence type="ECO:0000259" key="1">
    <source>
        <dbReference type="PROSITE" id="PS51664"/>
    </source>
</evidence>
<dbReference type="PROSITE" id="PS51664">
    <property type="entry name" value="YCAO"/>
    <property type="match status" value="1"/>
</dbReference>
<protein>
    <submittedName>
        <fullName evidence="2">TOMM leader peptide-binding protein</fullName>
    </submittedName>
</protein>
<dbReference type="RefSeq" id="WP_258217235.1">
    <property type="nucleotide sequence ID" value="NZ_JANQBD010000030.1"/>
</dbReference>
<dbReference type="Gene3D" id="3.30.1330.230">
    <property type="match status" value="1"/>
</dbReference>
<gene>
    <name evidence="2" type="ORF">NV381_31240</name>
</gene>
<comment type="caution">
    <text evidence="2">The sequence shown here is derived from an EMBL/GenBank/DDBJ whole genome shotgun (WGS) entry which is preliminary data.</text>
</comment>
<dbReference type="InterPro" id="IPR027624">
    <property type="entry name" value="TOMM_cyclo_SagD"/>
</dbReference>
<dbReference type="PANTHER" id="PTHR37809:SF1">
    <property type="entry name" value="RIBOSOMAL PROTEIN S12 METHYLTHIOTRANSFERASE ACCESSORY FACTOR YCAO"/>
    <property type="match status" value="1"/>
</dbReference>
<sequence length="644" mass="71155">MNNTIVIVGDGMLTDTVCKHLSGFPIVRRPDFSEDLPAAALVLVLGGDSSLHLQAEELLQPLGIPWLCAYVSFGEGVVGPLVRPGTAGCSLCAETRRSMAGRDREEMDDLLLSLVSPDHSPLPAAELPAAGLLHMAHMVSAETVKVLRGGKAHSEGRIYLVNLSNLSTTIHDILPDPICPVCGRLPDDSKEEAVISLKPSMKLDPNHYRCRSMSDLRKVLVKDYWDSRTGVFNGKQLDFASAFAGAVVNLPLMMSNEVTGGRSHSYADSELAAILEGLERYCGITPRGKRTAVYDSFTRLKDAAMDPSKVGFHAQEQLEQPDFPFLPFDPDAEIAWVWGYSFMQERPILVPELLAYYSMAYGGGFVYETSNGCAIGGSLEEAILYGILEVVERDSFLMTWYARLPVPRLDYRSSGDRELLVMIDRLKAVTGYEVMLYNTTMENGIPSIWAVAKGGAEQGVNLVCAAGAHVDPIRAAKSAIHELAGMITMAEVRWRERSDEAEAMFHDSFLVQQMEDHGLLYNLPQAEERLRFLLDEQRPLRTFDEEFASIPAHEDLTDDLNQVLQIFSSLQLDVIVINQSSGETLRNGLHCVKVLIPGMLPMTFGHNLARLTGLDRVLEIPMKLGYVNHKLAPEELNPYPHPFP</sequence>
<dbReference type="Gene3D" id="3.40.50.720">
    <property type="entry name" value="NAD(P)-binding Rossmann-like Domain"/>
    <property type="match status" value="1"/>
</dbReference>
<reference evidence="2 3" key="1">
    <citation type="submission" date="2022-08" db="EMBL/GenBank/DDBJ databases">
        <title>Paenibacillus endoradicis sp. nov., Paenibacillus radicibacter sp. nov and Paenibacillus pararadicis sp. nov., three cold-adapted plant growth-promoting bacteria isolated from root of Larix gmelinii in Great Khingan.</title>
        <authorList>
            <person name="Xue H."/>
        </authorList>
    </citation>
    <scope>NUCLEOTIDE SEQUENCE [LARGE SCALE GENOMIC DNA]</scope>
    <source>
        <strain evidence="2 3">N5-1-1-5</strain>
    </source>
</reference>
<dbReference type="NCBIfam" id="TIGR03882">
    <property type="entry name" value="cyclo_dehyd_2"/>
    <property type="match status" value="1"/>
</dbReference>
<dbReference type="Proteomes" id="UP001300012">
    <property type="component" value="Unassembled WGS sequence"/>
</dbReference>
<dbReference type="Gene3D" id="3.30.160.660">
    <property type="match status" value="1"/>
</dbReference>
<proteinExistence type="predicted"/>
<feature type="domain" description="YcaO" evidence="1">
    <location>
        <begin position="261"/>
        <end position="644"/>
    </location>
</feature>
<dbReference type="Gene3D" id="3.30.40.250">
    <property type="match status" value="1"/>
</dbReference>
<dbReference type="NCBIfam" id="TIGR03604">
    <property type="entry name" value="TOMM_cyclo_SagD"/>
    <property type="match status" value="1"/>
</dbReference>
<evidence type="ECO:0000313" key="3">
    <source>
        <dbReference type="Proteomes" id="UP001300012"/>
    </source>
</evidence>
<dbReference type="InterPro" id="IPR022291">
    <property type="entry name" value="Bacteriocin_synth_cyclodeHase"/>
</dbReference>
<dbReference type="InterPro" id="IPR003776">
    <property type="entry name" value="YcaO-like_dom"/>
</dbReference>
<organism evidence="2 3">
    <name type="scientific">Paenibacillus radicis</name>
    <name type="common">ex Xue et al. 2023</name>
    <dbReference type="NCBI Taxonomy" id="2972489"/>
    <lineage>
        <taxon>Bacteria</taxon>
        <taxon>Bacillati</taxon>
        <taxon>Bacillota</taxon>
        <taxon>Bacilli</taxon>
        <taxon>Bacillales</taxon>
        <taxon>Paenibacillaceae</taxon>
        <taxon>Paenibacillus</taxon>
    </lineage>
</organism>
<dbReference type="EMBL" id="JANQBD010000030">
    <property type="protein sequence ID" value="MCR8635690.1"/>
    <property type="molecule type" value="Genomic_DNA"/>
</dbReference>
<dbReference type="Pfam" id="PF02624">
    <property type="entry name" value="YcaO"/>
    <property type="match status" value="1"/>
</dbReference>
<name>A0ABT1YSI6_9BACL</name>
<dbReference type="PANTHER" id="PTHR37809">
    <property type="entry name" value="RIBOSOMAL PROTEIN S12 METHYLTHIOTRANSFERASE ACCESSORY FACTOR YCAO"/>
    <property type="match status" value="1"/>
</dbReference>
<keyword evidence="3" id="KW-1185">Reference proteome</keyword>
<accession>A0ABT1YSI6</accession>
<evidence type="ECO:0000313" key="2">
    <source>
        <dbReference type="EMBL" id="MCR8635690.1"/>
    </source>
</evidence>